<feature type="region of interest" description="Disordered" evidence="5">
    <location>
        <begin position="178"/>
        <end position="198"/>
    </location>
</feature>
<gene>
    <name evidence="7" type="primary">slc17a6b</name>
    <name evidence="7" type="ORF">CEXT_442141</name>
</gene>
<name>A0AAV4Q0W2_CAEEX</name>
<keyword evidence="2 6" id="KW-0812">Transmembrane</keyword>
<evidence type="ECO:0000256" key="1">
    <source>
        <dbReference type="ARBA" id="ARBA00004141"/>
    </source>
</evidence>
<reference evidence="7 8" key="1">
    <citation type="submission" date="2021-06" db="EMBL/GenBank/DDBJ databases">
        <title>Caerostris extrusa draft genome.</title>
        <authorList>
            <person name="Kono N."/>
            <person name="Arakawa K."/>
        </authorList>
    </citation>
    <scope>NUCLEOTIDE SEQUENCE [LARGE SCALE GENOMIC DNA]</scope>
</reference>
<sequence>MKRLKDHPYISAEELAYIQESQTESFTVKPVIPWKDIFSSLPVWAVIIAHLGNAYALVLLLAEMPTYFRQVLHLDIQTDGLLSAIPYAGQMVSSATSSYIADRLRMSNKISITSIRKIMNSIGVLYGITCTIANAGGIASPQIAGVITASGKAAKQLLSTLLRKGCFFHRFRGGHFSTEHQRPDRLPTHGPVPHKAGRTAHQRMGTTFATDS</sequence>
<evidence type="ECO:0000256" key="3">
    <source>
        <dbReference type="ARBA" id="ARBA00022989"/>
    </source>
</evidence>
<dbReference type="InterPro" id="IPR036259">
    <property type="entry name" value="MFS_trans_sf"/>
</dbReference>
<feature type="compositionally biased region" description="Basic and acidic residues" evidence="5">
    <location>
        <begin position="178"/>
        <end position="187"/>
    </location>
</feature>
<comment type="subcellular location">
    <subcellularLocation>
        <location evidence="1">Membrane</location>
        <topology evidence="1">Multi-pass membrane protein</topology>
    </subcellularLocation>
</comment>
<evidence type="ECO:0000256" key="6">
    <source>
        <dbReference type="SAM" id="Phobius"/>
    </source>
</evidence>
<evidence type="ECO:0000256" key="4">
    <source>
        <dbReference type="ARBA" id="ARBA00023136"/>
    </source>
</evidence>
<accession>A0AAV4Q0W2</accession>
<proteinExistence type="predicted"/>
<dbReference type="SUPFAM" id="SSF103473">
    <property type="entry name" value="MFS general substrate transporter"/>
    <property type="match status" value="1"/>
</dbReference>
<feature type="transmembrane region" description="Helical" evidence="6">
    <location>
        <begin position="43"/>
        <end position="62"/>
    </location>
</feature>
<dbReference type="Gene3D" id="1.20.1250.20">
    <property type="entry name" value="MFS general substrate transporter like domains"/>
    <property type="match status" value="1"/>
</dbReference>
<dbReference type="AlphaFoldDB" id="A0AAV4Q0W2"/>
<keyword evidence="3 6" id="KW-1133">Transmembrane helix</keyword>
<evidence type="ECO:0000313" key="7">
    <source>
        <dbReference type="EMBL" id="GIY02650.1"/>
    </source>
</evidence>
<evidence type="ECO:0000256" key="2">
    <source>
        <dbReference type="ARBA" id="ARBA00022692"/>
    </source>
</evidence>
<dbReference type="GO" id="GO:0016020">
    <property type="term" value="C:membrane"/>
    <property type="evidence" value="ECO:0007669"/>
    <property type="project" value="UniProtKB-SubCell"/>
</dbReference>
<dbReference type="PANTHER" id="PTHR11662">
    <property type="entry name" value="SOLUTE CARRIER FAMILY 17"/>
    <property type="match status" value="1"/>
</dbReference>
<evidence type="ECO:0000256" key="5">
    <source>
        <dbReference type="SAM" id="MobiDB-lite"/>
    </source>
</evidence>
<dbReference type="InterPro" id="IPR050382">
    <property type="entry name" value="MFS_Na/Anion_cotransporter"/>
</dbReference>
<dbReference type="Proteomes" id="UP001054945">
    <property type="component" value="Unassembled WGS sequence"/>
</dbReference>
<comment type="caution">
    <text evidence="7">The sequence shown here is derived from an EMBL/GenBank/DDBJ whole genome shotgun (WGS) entry which is preliminary data.</text>
</comment>
<dbReference type="GO" id="GO:0022857">
    <property type="term" value="F:transmembrane transporter activity"/>
    <property type="evidence" value="ECO:0007669"/>
    <property type="project" value="TreeGrafter"/>
</dbReference>
<evidence type="ECO:0000313" key="8">
    <source>
        <dbReference type="Proteomes" id="UP001054945"/>
    </source>
</evidence>
<dbReference type="PANTHER" id="PTHR11662:SF399">
    <property type="entry name" value="FI19708P1-RELATED"/>
    <property type="match status" value="1"/>
</dbReference>
<dbReference type="EMBL" id="BPLR01005476">
    <property type="protein sequence ID" value="GIY02650.1"/>
    <property type="molecule type" value="Genomic_DNA"/>
</dbReference>
<dbReference type="GO" id="GO:0006820">
    <property type="term" value="P:monoatomic anion transport"/>
    <property type="evidence" value="ECO:0007669"/>
    <property type="project" value="TreeGrafter"/>
</dbReference>
<protein>
    <submittedName>
        <fullName evidence="7">Vesicular glutamate transporter 2.1</fullName>
    </submittedName>
</protein>
<organism evidence="7 8">
    <name type="scientific">Caerostris extrusa</name>
    <name type="common">Bark spider</name>
    <name type="synonym">Caerostris bankana</name>
    <dbReference type="NCBI Taxonomy" id="172846"/>
    <lineage>
        <taxon>Eukaryota</taxon>
        <taxon>Metazoa</taxon>
        <taxon>Ecdysozoa</taxon>
        <taxon>Arthropoda</taxon>
        <taxon>Chelicerata</taxon>
        <taxon>Arachnida</taxon>
        <taxon>Araneae</taxon>
        <taxon>Araneomorphae</taxon>
        <taxon>Entelegynae</taxon>
        <taxon>Araneoidea</taxon>
        <taxon>Araneidae</taxon>
        <taxon>Caerostris</taxon>
    </lineage>
</organism>
<keyword evidence="4 6" id="KW-0472">Membrane</keyword>
<keyword evidence="8" id="KW-1185">Reference proteome</keyword>